<name>A0AC35U6Z0_9BILA</name>
<reference evidence="2" key="1">
    <citation type="submission" date="2016-11" db="UniProtKB">
        <authorList>
            <consortium name="WormBaseParasite"/>
        </authorList>
    </citation>
    <scope>IDENTIFICATION</scope>
    <source>
        <strain evidence="2">KR3021</strain>
    </source>
</reference>
<evidence type="ECO:0000313" key="1">
    <source>
        <dbReference type="Proteomes" id="UP000095286"/>
    </source>
</evidence>
<evidence type="ECO:0000313" key="2">
    <source>
        <dbReference type="WBParaSite" id="RSKR_0000800150.1"/>
    </source>
</evidence>
<organism evidence="1 2">
    <name type="scientific">Rhabditophanes sp. KR3021</name>
    <dbReference type="NCBI Taxonomy" id="114890"/>
    <lineage>
        <taxon>Eukaryota</taxon>
        <taxon>Metazoa</taxon>
        <taxon>Ecdysozoa</taxon>
        <taxon>Nematoda</taxon>
        <taxon>Chromadorea</taxon>
        <taxon>Rhabditida</taxon>
        <taxon>Tylenchina</taxon>
        <taxon>Panagrolaimomorpha</taxon>
        <taxon>Strongyloidoidea</taxon>
        <taxon>Alloionematidae</taxon>
        <taxon>Rhabditophanes</taxon>
    </lineage>
</organism>
<dbReference type="Proteomes" id="UP000095286">
    <property type="component" value="Unplaced"/>
</dbReference>
<proteinExistence type="predicted"/>
<dbReference type="WBParaSite" id="RSKR_0000800150.1">
    <property type="protein sequence ID" value="RSKR_0000800150.1"/>
    <property type="gene ID" value="RSKR_0000800150"/>
</dbReference>
<accession>A0AC35U6Z0</accession>
<sequence>MVCTIKILAIQLFILIIITYVSQTCGQMTFSDGWGKRSISKVVQPIDDIIDSEDDQIQTREEFCNEQYSSELNDMHLKMIVSLR</sequence>
<protein>
    <submittedName>
        <fullName evidence="2">Adipokinetic hormone</fullName>
    </submittedName>
</protein>